<protein>
    <submittedName>
        <fullName evidence="1">Uncharacterized protein</fullName>
    </submittedName>
</protein>
<dbReference type="AlphaFoldDB" id="A0A502EWV8"/>
<sequence length="77" mass="9187">MDINLMKFYWKVEVILQQSAQRFFLTLRVANTKFAKLIIDKALRTLCFYKFMHIKKLCALCGKILNYNKHYHSITIG</sequence>
<comment type="caution">
    <text evidence="1">The sequence shown here is derived from an EMBL/GenBank/DDBJ whole genome shotgun (WGS) entry which is preliminary data.</text>
</comment>
<name>A0A502EWV8_9FLAO</name>
<proteinExistence type="predicted"/>
<evidence type="ECO:0000313" key="2">
    <source>
        <dbReference type="Proteomes" id="UP000319700"/>
    </source>
</evidence>
<reference evidence="1 2" key="1">
    <citation type="journal article" date="2019" name="Environ. Microbiol.">
        <title>Species interactions and distinct microbial communities in high Arctic permafrost affected cryosols are associated with the CH4 and CO2 gas fluxes.</title>
        <authorList>
            <person name="Altshuler I."/>
            <person name="Hamel J."/>
            <person name="Turney S."/>
            <person name="Magnuson E."/>
            <person name="Levesque R."/>
            <person name="Greer C."/>
            <person name="Whyte L.G."/>
        </authorList>
    </citation>
    <scope>NUCLEOTIDE SEQUENCE [LARGE SCALE GENOMIC DNA]</scope>
    <source>
        <strain evidence="1 2">42</strain>
    </source>
</reference>
<accession>A0A502EWV8</accession>
<organism evidence="1 2">
    <name type="scientific">Flavobacterium pectinovorum</name>
    <dbReference type="NCBI Taxonomy" id="29533"/>
    <lineage>
        <taxon>Bacteria</taxon>
        <taxon>Pseudomonadati</taxon>
        <taxon>Bacteroidota</taxon>
        <taxon>Flavobacteriia</taxon>
        <taxon>Flavobacteriales</taxon>
        <taxon>Flavobacteriaceae</taxon>
        <taxon>Flavobacterium</taxon>
    </lineage>
</organism>
<keyword evidence="2" id="KW-1185">Reference proteome</keyword>
<evidence type="ECO:0000313" key="1">
    <source>
        <dbReference type="EMBL" id="TPG40916.1"/>
    </source>
</evidence>
<gene>
    <name evidence="1" type="ORF">EAH81_11285</name>
</gene>
<dbReference type="Proteomes" id="UP000319700">
    <property type="component" value="Unassembled WGS sequence"/>
</dbReference>
<dbReference type="EMBL" id="RCZH01000006">
    <property type="protein sequence ID" value="TPG40916.1"/>
    <property type="molecule type" value="Genomic_DNA"/>
</dbReference>